<organism evidence="2 3">
    <name type="scientific">Kitasatospora cineracea</name>
    <dbReference type="NCBI Taxonomy" id="88074"/>
    <lineage>
        <taxon>Bacteria</taxon>
        <taxon>Bacillati</taxon>
        <taxon>Actinomycetota</taxon>
        <taxon>Actinomycetes</taxon>
        <taxon>Kitasatosporales</taxon>
        <taxon>Streptomycetaceae</taxon>
        <taxon>Kitasatospora</taxon>
    </lineage>
</organism>
<dbReference type="Pfam" id="PF13640">
    <property type="entry name" value="2OG-FeII_Oxy_3"/>
    <property type="match status" value="1"/>
</dbReference>
<reference evidence="2 3" key="1">
    <citation type="submission" date="2018-11" db="EMBL/GenBank/DDBJ databases">
        <title>Sequencing the genomes of 1000 actinobacteria strains.</title>
        <authorList>
            <person name="Klenk H.-P."/>
        </authorList>
    </citation>
    <scope>NUCLEOTIDE SEQUENCE [LARGE SCALE GENOMIC DNA]</scope>
    <source>
        <strain evidence="2 3">DSM 44780</strain>
    </source>
</reference>
<dbReference type="SUPFAM" id="SSF51197">
    <property type="entry name" value="Clavaminate synthase-like"/>
    <property type="match status" value="1"/>
</dbReference>
<evidence type="ECO:0000313" key="2">
    <source>
        <dbReference type="EMBL" id="ROR34082.1"/>
    </source>
</evidence>
<name>A0A8G1U993_9ACTN</name>
<protein>
    <submittedName>
        <fullName evidence="2">2-oxoglutarate-Fe(II)-dependent oxygenase superfamily protein</fullName>
    </submittedName>
</protein>
<sequence length="234" mass="25831">MTTTPGGFADGWTPPALAPFHWHTYDVGSVLPAGWREELLSLAAAESVRHDFRPTMSSARERTGTVIRLETVNGETLQQRAPWLERLYLGWFRALAERTIGEALHPTSTANRSLSLNVLRGDGERYPCHVDSNPAQGLLYLTDCTEETGGGLVVARDRTARDVAEVDRDAGVIYPRAGQLYFFDARAHAHYVQPMRDPDGLRAVVTMNYYSQSCPESVRPAGLDDQLFAAAAAR</sequence>
<evidence type="ECO:0000313" key="3">
    <source>
        <dbReference type="Proteomes" id="UP000267408"/>
    </source>
</evidence>
<dbReference type="OrthoDB" id="4544429at2"/>
<dbReference type="Proteomes" id="UP000267408">
    <property type="component" value="Unassembled WGS sequence"/>
</dbReference>
<gene>
    <name evidence="2" type="ORF">EDD39_7643</name>
</gene>
<feature type="domain" description="Prolyl 4-hydroxylase alpha subunit Fe(2+) 2OG dioxygenase" evidence="1">
    <location>
        <begin position="118"/>
        <end position="210"/>
    </location>
</feature>
<comment type="caution">
    <text evidence="2">The sequence shown here is derived from an EMBL/GenBank/DDBJ whole genome shotgun (WGS) entry which is preliminary data.</text>
</comment>
<dbReference type="EMBL" id="RJVJ01000004">
    <property type="protein sequence ID" value="ROR34082.1"/>
    <property type="molecule type" value="Genomic_DNA"/>
</dbReference>
<dbReference type="InterPro" id="IPR044862">
    <property type="entry name" value="Pro_4_hyd_alph_FE2OG_OXY"/>
</dbReference>
<accession>A0A8G1U993</accession>
<dbReference type="AlphaFoldDB" id="A0A8G1U993"/>
<proteinExistence type="predicted"/>
<evidence type="ECO:0000259" key="1">
    <source>
        <dbReference type="Pfam" id="PF13640"/>
    </source>
</evidence>
<dbReference type="RefSeq" id="WP_030459996.1">
    <property type="nucleotide sequence ID" value="NZ_JBEXVB010000018.1"/>
</dbReference>
<dbReference type="Gene3D" id="2.60.120.620">
    <property type="entry name" value="q2cbj1_9rhob like domain"/>
    <property type="match status" value="1"/>
</dbReference>